<gene>
    <name evidence="1" type="ORF">A6J39_017910</name>
</gene>
<keyword evidence="2" id="KW-1185">Reference proteome</keyword>
<proteinExistence type="predicted"/>
<comment type="caution">
    <text evidence="1">The sequence shown here is derived from an EMBL/GenBank/DDBJ whole genome shotgun (WGS) entry which is preliminary data.</text>
</comment>
<protein>
    <submittedName>
        <fullName evidence="1">Uncharacterized protein</fullName>
    </submittedName>
</protein>
<dbReference type="EMBL" id="NBTX02000004">
    <property type="protein sequence ID" value="PNL62925.1"/>
    <property type="molecule type" value="Genomic_DNA"/>
</dbReference>
<dbReference type="RefSeq" id="WP_019234460.1">
    <property type="nucleotide sequence ID" value="NZ_CAAAHR010000047.1"/>
</dbReference>
<evidence type="ECO:0000313" key="2">
    <source>
        <dbReference type="Proteomes" id="UP000192511"/>
    </source>
</evidence>
<dbReference type="AlphaFoldDB" id="A0AAX0WXN3"/>
<name>A0AAX0WXN3_9GAMM</name>
<dbReference type="Proteomes" id="UP000192511">
    <property type="component" value="Unassembled WGS sequence"/>
</dbReference>
<dbReference type="GeneID" id="98063893"/>
<evidence type="ECO:0000313" key="1">
    <source>
        <dbReference type="EMBL" id="PNL62925.1"/>
    </source>
</evidence>
<sequence length="360" mass="40870">MKRKAEVQVDIEQVKGEIRRYMVEISSALEALDNEKATQAFIDFGALLQDQYPNLLLDDLRKQIGKLMVEECSKLKIPPLDFIAYFVNAREHIYEDVVTDEDSTPQQRQPRLLKMDAANKGINVFSCLLGTGRWEKELEALKGQKLDGPTLANTKKWMLEADYQVSKNLSEAVRKNLLALHFVSDLYENLEKTIAILTRQINEEVQKNRDLYKSYFKGDGQDIDIDALVKALKEGPQSDEHSTEIKMALASYDTLQALTRTLTDAGEGNPTPQDKLRRFQDHLNQEDIKSALDTNPDDGVTQFLKTVLYILKCAVTFTAYHWVTEGESLRSPQQQSLKEALSTLKKAGEEGVIDEPKNIM</sequence>
<organism evidence="1 2">
    <name type="scientific">Legionella anisa</name>
    <dbReference type="NCBI Taxonomy" id="28082"/>
    <lineage>
        <taxon>Bacteria</taxon>
        <taxon>Pseudomonadati</taxon>
        <taxon>Pseudomonadota</taxon>
        <taxon>Gammaproteobacteria</taxon>
        <taxon>Legionellales</taxon>
        <taxon>Legionellaceae</taxon>
        <taxon>Legionella</taxon>
    </lineage>
</organism>
<accession>A0AAX0WXN3</accession>
<reference evidence="1" key="1">
    <citation type="submission" date="2017-12" db="EMBL/GenBank/DDBJ databases">
        <title>FDA dAtabase for Regulatory Grade micrObial Sequences (FDA-ARGOS): Supporting development and validation of Infectious Disease Dx tests.</title>
        <authorList>
            <person name="Kerrigan L."/>
            <person name="Tallon L.J."/>
            <person name="Sadzewicz L."/>
            <person name="Sengamalay N."/>
            <person name="Ott S."/>
            <person name="Godinez A."/>
            <person name="Nagaraj S."/>
            <person name="Vavikolanu K."/>
            <person name="Vyas G."/>
            <person name="Nadendla S."/>
            <person name="Aluvathingal J."/>
            <person name="Sichtig H."/>
        </authorList>
    </citation>
    <scope>NUCLEOTIDE SEQUENCE [LARGE SCALE GENOMIC DNA]</scope>
    <source>
        <strain evidence="1">FDAARGOS_200</strain>
    </source>
</reference>